<evidence type="ECO:0000256" key="6">
    <source>
        <dbReference type="ARBA" id="ARBA00022692"/>
    </source>
</evidence>
<comment type="similarity">
    <text evidence="2 14 15">Belongs to the TonB-dependent receptor family.</text>
</comment>
<feature type="domain" description="Secretin/TonB short N-terminal" evidence="18">
    <location>
        <begin position="63"/>
        <end position="114"/>
    </location>
</feature>
<evidence type="ECO:0000256" key="2">
    <source>
        <dbReference type="ARBA" id="ARBA00009810"/>
    </source>
</evidence>
<dbReference type="PANTHER" id="PTHR32552">
    <property type="entry name" value="FERRICHROME IRON RECEPTOR-RELATED"/>
    <property type="match status" value="1"/>
</dbReference>
<keyword evidence="20" id="KW-1185">Reference proteome</keyword>
<evidence type="ECO:0000256" key="15">
    <source>
        <dbReference type="RuleBase" id="RU003357"/>
    </source>
</evidence>
<sequence length="804" mass="86312">MVTVPSFTRFHRAALAAALVALSAVAPTPVAAQPVPVQARIAFDLPAQSLDTALTALADRAGLRLMMRSQDVAGRMAPALSGTLTPDEALSRLLAGSGFVHRYINATTVTLAPAPSSSGAVTLDPVTVEGASGRGVQGPLATRATSGSKTDTPLLETPQSVSVVTREEMAARGVATIKDAVGYSAGVTPSASTDFREDLITFRGYPFDWASAFLDGLQMPSSTYANSTVEPYGLERLEVMKGPASMLYGQTSTGGIINMRSKRPTTTPVNEVEAKLGNHERYQGAFDVGGAAAADGAVAVRMVGLLRRSASEVEFVRDDRVFLAPSLAWRPTDRTTLTLMASYQRDDLGDSGGTQAFLPASGIALPNPNGRIGRSTNGGEPDFDYYRKTQASIGYDLEHDIDDTWSVQQTLRFRRVDLDYQTAYGIGLDPADSTQRTLRRSAFGSFGSARALGIDSRAQARWGTGATTHVTLFGVDYRRTVVEERNYFGPGPSIDIFAPVYGAAIALPARPYADQTVESRQIGLYAQDQATIAERWVLTLGARWDRAETDVSERTSGTAFSRTDHRLTGRAGLTYLFDNGVAPYASAATSFTPTIEPNLYGAPYEPRTGRQYEIGVKVQPPGGSSLFTAAVFDLVQQNVLTSDPDQVNHPFGQIQTGEFRSRGLELEAKVTLVDGLTATGAYTFLDAEYTKSNTDNLGNAPKGIPKHSASLWLDYAFPEGVAEGVSLGGGARYVGERPNTDSSTGRFMMPAFTVLDAALRYDTGGYQLALNVTNLTDKTIYDCWGNRCWYGQGRTVVATVKHRW</sequence>
<keyword evidence="12 19" id="KW-0675">Receptor</keyword>
<dbReference type="PROSITE" id="PS52016">
    <property type="entry name" value="TONB_DEPENDENT_REC_3"/>
    <property type="match status" value="1"/>
</dbReference>
<dbReference type="Gene3D" id="3.55.50.30">
    <property type="match status" value="1"/>
</dbReference>
<keyword evidence="4 14" id="KW-1134">Transmembrane beta strand</keyword>
<dbReference type="Pfam" id="PF07660">
    <property type="entry name" value="STN"/>
    <property type="match status" value="1"/>
</dbReference>
<feature type="region of interest" description="Disordered" evidence="16">
    <location>
        <begin position="132"/>
        <end position="154"/>
    </location>
</feature>
<comment type="caution">
    <text evidence="19">The sequence shown here is derived from an EMBL/GenBank/DDBJ whole genome shotgun (WGS) entry which is preliminary data.</text>
</comment>
<evidence type="ECO:0000256" key="4">
    <source>
        <dbReference type="ARBA" id="ARBA00022452"/>
    </source>
</evidence>
<protein>
    <submittedName>
        <fullName evidence="19">TonB-dependent siderophore receptor</fullName>
    </submittedName>
</protein>
<name>A0ABX2TH93_9PROT</name>
<dbReference type="PANTHER" id="PTHR32552:SF68">
    <property type="entry name" value="FERRICHROME OUTER MEMBRANE TRANSPORTER_PHAGE RECEPTOR"/>
    <property type="match status" value="1"/>
</dbReference>
<keyword evidence="9" id="KW-0406">Ion transport</keyword>
<dbReference type="SUPFAM" id="SSF56935">
    <property type="entry name" value="Porins"/>
    <property type="match status" value="1"/>
</dbReference>
<dbReference type="InterPro" id="IPR000531">
    <property type="entry name" value="Beta-barrel_TonB"/>
</dbReference>
<keyword evidence="13 14" id="KW-0998">Cell outer membrane</keyword>
<evidence type="ECO:0000256" key="10">
    <source>
        <dbReference type="ARBA" id="ARBA00023077"/>
    </source>
</evidence>
<dbReference type="InterPro" id="IPR039426">
    <property type="entry name" value="TonB-dep_rcpt-like"/>
</dbReference>
<dbReference type="Gene3D" id="2.170.130.10">
    <property type="entry name" value="TonB-dependent receptor, plug domain"/>
    <property type="match status" value="1"/>
</dbReference>
<organism evidence="19 20">
    <name type="scientific">Azospirillum oleiclasticum</name>
    <dbReference type="NCBI Taxonomy" id="2735135"/>
    <lineage>
        <taxon>Bacteria</taxon>
        <taxon>Pseudomonadati</taxon>
        <taxon>Pseudomonadota</taxon>
        <taxon>Alphaproteobacteria</taxon>
        <taxon>Rhodospirillales</taxon>
        <taxon>Azospirillaceae</taxon>
        <taxon>Azospirillum</taxon>
    </lineage>
</organism>
<keyword evidence="7 17" id="KW-0732">Signal</keyword>
<gene>
    <name evidence="19" type="ORF">HND93_28710</name>
</gene>
<keyword evidence="6 14" id="KW-0812">Transmembrane</keyword>
<accession>A0ABX2TH93</accession>
<dbReference type="RefSeq" id="WP_180285479.1">
    <property type="nucleotide sequence ID" value="NZ_JABFDB010000031.1"/>
</dbReference>
<dbReference type="InterPro" id="IPR011662">
    <property type="entry name" value="Secretin/TonB_short_N"/>
</dbReference>
<evidence type="ECO:0000256" key="12">
    <source>
        <dbReference type="ARBA" id="ARBA00023170"/>
    </source>
</evidence>
<reference evidence="19 20" key="1">
    <citation type="submission" date="2020-05" db="EMBL/GenBank/DDBJ databases">
        <title>Azospirillum oleiclasticum sp. nov, a nitrogen-fixing and heavy crude oil-emulsifying bacterium isolated from the crude oil of Yumen Oilfield.</title>
        <authorList>
            <person name="Wu D."/>
            <person name="Cai M."/>
            <person name="Zhang X."/>
        </authorList>
    </citation>
    <scope>NUCLEOTIDE SEQUENCE [LARGE SCALE GENOMIC DNA]</scope>
    <source>
        <strain evidence="19 20">ROY-1-1-2</strain>
    </source>
</reference>
<feature type="signal peptide" evidence="17">
    <location>
        <begin position="1"/>
        <end position="32"/>
    </location>
</feature>
<dbReference type="EMBL" id="JABFDB010000031">
    <property type="protein sequence ID" value="NYZ23700.1"/>
    <property type="molecule type" value="Genomic_DNA"/>
</dbReference>
<dbReference type="SMART" id="SM00965">
    <property type="entry name" value="STN"/>
    <property type="match status" value="1"/>
</dbReference>
<dbReference type="NCBIfam" id="TIGR01783">
    <property type="entry name" value="TonB-siderophor"/>
    <property type="match status" value="1"/>
</dbReference>
<dbReference type="Gene3D" id="2.40.170.20">
    <property type="entry name" value="TonB-dependent receptor, beta-barrel domain"/>
    <property type="match status" value="1"/>
</dbReference>
<dbReference type="InterPro" id="IPR037066">
    <property type="entry name" value="Plug_dom_sf"/>
</dbReference>
<keyword evidence="10 15" id="KW-0798">TonB box</keyword>
<evidence type="ECO:0000313" key="20">
    <source>
        <dbReference type="Proteomes" id="UP000584642"/>
    </source>
</evidence>
<dbReference type="InterPro" id="IPR012910">
    <property type="entry name" value="Plug_dom"/>
</dbReference>
<evidence type="ECO:0000256" key="3">
    <source>
        <dbReference type="ARBA" id="ARBA00022448"/>
    </source>
</evidence>
<evidence type="ECO:0000256" key="17">
    <source>
        <dbReference type="SAM" id="SignalP"/>
    </source>
</evidence>
<evidence type="ECO:0000259" key="18">
    <source>
        <dbReference type="SMART" id="SM00965"/>
    </source>
</evidence>
<dbReference type="InterPro" id="IPR036942">
    <property type="entry name" value="Beta-barrel_TonB_sf"/>
</dbReference>
<evidence type="ECO:0000256" key="9">
    <source>
        <dbReference type="ARBA" id="ARBA00023065"/>
    </source>
</evidence>
<dbReference type="Proteomes" id="UP000584642">
    <property type="component" value="Unassembled WGS sequence"/>
</dbReference>
<dbReference type="CDD" id="cd01347">
    <property type="entry name" value="ligand_gated_channel"/>
    <property type="match status" value="1"/>
</dbReference>
<feature type="compositionally biased region" description="Polar residues" evidence="16">
    <location>
        <begin position="143"/>
        <end position="154"/>
    </location>
</feature>
<evidence type="ECO:0000256" key="5">
    <source>
        <dbReference type="ARBA" id="ARBA00022496"/>
    </source>
</evidence>
<feature type="chain" id="PRO_5047269332" evidence="17">
    <location>
        <begin position="33"/>
        <end position="804"/>
    </location>
</feature>
<evidence type="ECO:0000256" key="8">
    <source>
        <dbReference type="ARBA" id="ARBA00023004"/>
    </source>
</evidence>
<dbReference type="InterPro" id="IPR010105">
    <property type="entry name" value="TonB_sidphr_rcpt"/>
</dbReference>
<dbReference type="Pfam" id="PF00593">
    <property type="entry name" value="TonB_dep_Rec_b-barrel"/>
    <property type="match status" value="1"/>
</dbReference>
<evidence type="ECO:0000256" key="7">
    <source>
        <dbReference type="ARBA" id="ARBA00022729"/>
    </source>
</evidence>
<evidence type="ECO:0000256" key="1">
    <source>
        <dbReference type="ARBA" id="ARBA00004571"/>
    </source>
</evidence>
<keyword evidence="8" id="KW-0408">Iron</keyword>
<comment type="subcellular location">
    <subcellularLocation>
        <location evidence="1 14">Cell outer membrane</location>
        <topology evidence="1 14">Multi-pass membrane protein</topology>
    </subcellularLocation>
</comment>
<evidence type="ECO:0000313" key="19">
    <source>
        <dbReference type="EMBL" id="NYZ23700.1"/>
    </source>
</evidence>
<proteinExistence type="inferred from homology"/>
<evidence type="ECO:0000256" key="14">
    <source>
        <dbReference type="PROSITE-ProRule" id="PRU01360"/>
    </source>
</evidence>
<evidence type="ECO:0000256" key="11">
    <source>
        <dbReference type="ARBA" id="ARBA00023136"/>
    </source>
</evidence>
<keyword evidence="11 14" id="KW-0472">Membrane</keyword>
<evidence type="ECO:0000256" key="13">
    <source>
        <dbReference type="ARBA" id="ARBA00023237"/>
    </source>
</evidence>
<keyword evidence="5" id="KW-0410">Iron transport</keyword>
<evidence type="ECO:0000256" key="16">
    <source>
        <dbReference type="SAM" id="MobiDB-lite"/>
    </source>
</evidence>
<keyword evidence="3 14" id="KW-0813">Transport</keyword>
<dbReference type="Pfam" id="PF07715">
    <property type="entry name" value="Plug"/>
    <property type="match status" value="1"/>
</dbReference>